<name>Q6UK98_9CAUD</name>
<feature type="domain" description="Virulence-associated protein E-like" evidence="1">
    <location>
        <begin position="558"/>
        <end position="767"/>
    </location>
</feature>
<dbReference type="Pfam" id="PF05272">
    <property type="entry name" value="VapE-like_dom"/>
    <property type="match status" value="1"/>
</dbReference>
<dbReference type="GeneID" id="2716783"/>
<dbReference type="KEGG" id="vg:2716783"/>
<evidence type="ECO:0000259" key="1">
    <source>
        <dbReference type="Pfam" id="PF05272"/>
    </source>
</evidence>
<keyword evidence="3" id="KW-1185">Reference proteome</keyword>
<protein>
    <submittedName>
        <fullName evidence="2">Gp51</fullName>
    </submittedName>
</protein>
<gene>
    <name evidence="2" type="primary">Bcep43-51</name>
</gene>
<evidence type="ECO:0000313" key="2">
    <source>
        <dbReference type="EMBL" id="AAR89344.2"/>
    </source>
</evidence>
<dbReference type="EMBL" id="AY368235">
    <property type="protein sequence ID" value="AAR89344.2"/>
    <property type="molecule type" value="Genomic_DNA"/>
</dbReference>
<proteinExistence type="predicted"/>
<accession>Q6UK98</accession>
<sequence length="873" mass="95698">MPSSARYGHRRPLSTQHIDRLRQLALLDGTRYARTKRKQSGLTFLSGKAMQIQFAQVTATNCELTKTFQIGHNGQLDSSAIAHMTEGFARIRAIEDVGQLRGVLEALTPHDAITCGIPQRGDTPLTTRAGAEFRRDAVARTNEAFTYPYGAALFPIDVDVEGDAFQSVAAVLDALESASPWLRDVHRVARPSSSSYVGARGLRGVHVYCGVTNGADIPALAKRMQIEQWAAGHGHVKISRSGALLVRQLADALVYQPSRLMFESSPVLHDVTRDIPPDQTFIERAPDPLVGRPGAWRLNGLLDVGKLPRVREIDERRFVTQAKQAKDAKRRDAKRVAIEYQTQNAIASGLEPEAGERFGLLAIRALGDAKLPASWEVHVKDIGRVTVANILEALPASLGFQCADPFDTWRPDLDAKHFGKAEIVMLNGLPGIWSHKLQQFFAFDADPAADLGTPLAMAAEKLCGLIEYPESSKRAAPFVNVMHALKCLFDEIDARATVHAATGEMRLEGVPTEAELIDALSRVGCAGVTPATVKTAIETLAASNFVDPWRDAMIALPQWDGTQRLDTFFVDLCDALPSDALTATTQLLFAGIVKRQLQPGAPLPVVPVLIGPGGTGKSYFVEQLAAALKFPQPPALAFTDTIRMTMEAATSGIAELAEMSGMGRRETEEIKLWTTDTSDTYRAPYERRPSAHPRRFALIGTANKHETNHDATGNRRFMPVFVNRPIDPNWHVEALQLFAEAKTRFVEPDGEYARLVRRASALVKEYNDADMRDGIGLPITDLDDILPPVLRALHRQHGPRIPSAELRAMLDRTPSGRQAHARAIAGWLLTRGWQPIRSAAARFYDAPQAFIDNLIDEKINSALNSTSSPFNTP</sequence>
<dbReference type="SUPFAM" id="SSF52540">
    <property type="entry name" value="P-loop containing nucleoside triphosphate hydrolases"/>
    <property type="match status" value="1"/>
</dbReference>
<organism evidence="2 3">
    <name type="scientific">Burkholderia phage Bcep43</name>
    <dbReference type="NCBI Taxonomy" id="2883945"/>
    <lineage>
        <taxon>Viruses</taxon>
        <taxon>Duplodnaviria</taxon>
        <taxon>Heunggongvirae</taxon>
        <taxon>Uroviricota</taxon>
        <taxon>Caudoviricetes</taxon>
        <taxon>Naesvirus</taxon>
        <taxon>Naesvirus bcep43</taxon>
    </lineage>
</organism>
<dbReference type="InterPro" id="IPR027417">
    <property type="entry name" value="P-loop_NTPase"/>
</dbReference>
<dbReference type="Proteomes" id="UP000001248">
    <property type="component" value="Genome"/>
</dbReference>
<reference evidence="2 3" key="1">
    <citation type="journal article" date="2006" name="J. Bacteriol.">
        <title>Divergence and mosaicism among virulent soil phages of the Burkholderia cepacia complex.</title>
        <authorList>
            <person name="Summer E.J."/>
            <person name="Gonzalez C.F."/>
            <person name="Bomer M."/>
            <person name="Carlile T."/>
            <person name="Embry A."/>
            <person name="Kucherka A.M."/>
            <person name="Lee J."/>
            <person name="Mebane L."/>
            <person name="Morrison W.C."/>
            <person name="Mark L."/>
            <person name="King M.D."/>
            <person name="LiPuma J.J."/>
            <person name="Vidaver A.K."/>
            <person name="Young R."/>
        </authorList>
    </citation>
    <scope>NUCLEOTIDE SEQUENCE</scope>
</reference>
<dbReference type="PANTHER" id="PTHR34985:SF1">
    <property type="entry name" value="SLR0554 PROTEIN"/>
    <property type="match status" value="1"/>
</dbReference>
<evidence type="ECO:0000313" key="3">
    <source>
        <dbReference type="Proteomes" id="UP000001248"/>
    </source>
</evidence>
<dbReference type="InterPro" id="IPR007936">
    <property type="entry name" value="VapE-like_dom"/>
</dbReference>
<dbReference type="RefSeq" id="NP_958158.2">
    <property type="nucleotide sequence ID" value="NC_005342.2"/>
</dbReference>
<dbReference type="PANTHER" id="PTHR34985">
    <property type="entry name" value="SLR0554 PROTEIN"/>
    <property type="match status" value="1"/>
</dbReference>